<dbReference type="EMBL" id="JBHSGK010000016">
    <property type="protein sequence ID" value="MFC4737747.1"/>
    <property type="molecule type" value="Genomic_DNA"/>
</dbReference>
<evidence type="ECO:0000313" key="4">
    <source>
        <dbReference type="Proteomes" id="UP001595896"/>
    </source>
</evidence>
<gene>
    <name evidence="3" type="ORF">ACFO4L_14290</name>
</gene>
<dbReference type="PANTHER" id="PTHR36009:SF3">
    <property type="entry name" value="TRANSMEMBRANE PROTEIN"/>
    <property type="match status" value="1"/>
</dbReference>
<feature type="transmembrane region" description="Helical" evidence="1">
    <location>
        <begin position="41"/>
        <end position="64"/>
    </location>
</feature>
<proteinExistence type="predicted"/>
<accession>A0ABV9NWS8</accession>
<feature type="signal peptide" evidence="2">
    <location>
        <begin position="1"/>
        <end position="24"/>
    </location>
</feature>
<evidence type="ECO:0000256" key="2">
    <source>
        <dbReference type="SAM" id="SignalP"/>
    </source>
</evidence>
<name>A0ABV9NWS8_9BACI</name>
<feature type="chain" id="PRO_5045653057" description="DUF2834 domain-containing protein" evidence="2">
    <location>
        <begin position="25"/>
        <end position="202"/>
    </location>
</feature>
<dbReference type="PANTHER" id="PTHR36009">
    <property type="match status" value="1"/>
</dbReference>
<evidence type="ECO:0008006" key="5">
    <source>
        <dbReference type="Google" id="ProtNLM"/>
    </source>
</evidence>
<feature type="transmembrane region" description="Helical" evidence="1">
    <location>
        <begin position="113"/>
        <end position="136"/>
    </location>
</feature>
<reference evidence="4" key="1">
    <citation type="journal article" date="2019" name="Int. J. Syst. Evol. Microbiol.">
        <title>The Global Catalogue of Microorganisms (GCM) 10K type strain sequencing project: providing services to taxonomists for standard genome sequencing and annotation.</title>
        <authorList>
            <consortium name="The Broad Institute Genomics Platform"/>
            <consortium name="The Broad Institute Genome Sequencing Center for Infectious Disease"/>
            <person name="Wu L."/>
            <person name="Ma J."/>
        </authorList>
    </citation>
    <scope>NUCLEOTIDE SEQUENCE [LARGE SCALE GENOMIC DNA]</scope>
    <source>
        <strain evidence="4">JCM 12165</strain>
    </source>
</reference>
<feature type="transmembrane region" description="Helical" evidence="1">
    <location>
        <begin position="178"/>
        <end position="195"/>
    </location>
</feature>
<keyword evidence="1" id="KW-0812">Transmembrane</keyword>
<comment type="caution">
    <text evidence="3">The sequence shown here is derived from an EMBL/GenBank/DDBJ whole genome shotgun (WGS) entry which is preliminary data.</text>
</comment>
<keyword evidence="2" id="KW-0732">Signal</keyword>
<dbReference type="Proteomes" id="UP001595896">
    <property type="component" value="Unassembled WGS sequence"/>
</dbReference>
<dbReference type="RefSeq" id="WP_377910345.1">
    <property type="nucleotide sequence ID" value="NZ_JBHSGK010000016.1"/>
</dbReference>
<feature type="transmembrane region" description="Helical" evidence="1">
    <location>
        <begin position="148"/>
        <end position="166"/>
    </location>
</feature>
<feature type="transmembrane region" description="Helical" evidence="1">
    <location>
        <begin position="71"/>
        <end position="93"/>
    </location>
</feature>
<protein>
    <recommendedName>
        <fullName evidence="5">DUF2834 domain-containing protein</fullName>
    </recommendedName>
</protein>
<keyword evidence="4" id="KW-1185">Reference proteome</keyword>
<keyword evidence="1" id="KW-0472">Membrane</keyword>
<evidence type="ECO:0000256" key="1">
    <source>
        <dbReference type="SAM" id="Phobius"/>
    </source>
</evidence>
<evidence type="ECO:0000313" key="3">
    <source>
        <dbReference type="EMBL" id="MFC4737747.1"/>
    </source>
</evidence>
<sequence>MKRYIILFLLLTAYAVFVAPGAQNADDPFLSAIIDGRIQDLNPLTVAVFTMLGIYPLLFLFLLLPKDTRRVPAWLFALFSFGLGAFTILPYMAVRGRKTRETPRGPRFLQHALTHPAAYLLAGIAGAAVLLSALGGSVSGYIEDFQQSHLVSVMSIDFLVVVWLAYDILKREWGVERYAWLAFIPAVGPALLLWMNRRQAAD</sequence>
<keyword evidence="1" id="KW-1133">Transmembrane helix</keyword>
<organism evidence="3 4">
    <name type="scientific">Bacillus daqingensis</name>
    <dbReference type="NCBI Taxonomy" id="872396"/>
    <lineage>
        <taxon>Bacteria</taxon>
        <taxon>Bacillati</taxon>
        <taxon>Bacillota</taxon>
        <taxon>Bacilli</taxon>
        <taxon>Bacillales</taxon>
        <taxon>Bacillaceae</taxon>
        <taxon>Bacillus</taxon>
    </lineage>
</organism>